<evidence type="ECO:0000256" key="1">
    <source>
        <dbReference type="SAM" id="MobiDB-lite"/>
    </source>
</evidence>
<dbReference type="AlphaFoldDB" id="A0A5A7R0A7"/>
<evidence type="ECO:0000313" key="3">
    <source>
        <dbReference type="EMBL" id="GER50157.1"/>
    </source>
</evidence>
<dbReference type="EMBL" id="BKCP01009070">
    <property type="protein sequence ID" value="GER50157.1"/>
    <property type="molecule type" value="Genomic_DNA"/>
</dbReference>
<name>A0A5A7R0A7_STRAF</name>
<dbReference type="Proteomes" id="UP000325081">
    <property type="component" value="Unassembled WGS sequence"/>
</dbReference>
<feature type="region of interest" description="Disordered" evidence="1">
    <location>
        <begin position="1"/>
        <end position="35"/>
    </location>
</feature>
<accession>A0A5A7R0A7</accession>
<feature type="compositionally biased region" description="Basic and acidic residues" evidence="1">
    <location>
        <begin position="1"/>
        <end position="16"/>
    </location>
</feature>
<dbReference type="PANTHER" id="PTHR36797:SF3">
    <property type="entry name" value="OS01G0258600 PROTEIN"/>
    <property type="match status" value="1"/>
</dbReference>
<gene>
    <name evidence="3" type="ORF">STAS_27446</name>
</gene>
<dbReference type="PANTHER" id="PTHR36797">
    <property type="entry name" value="OS01G0258600 PROTEIN"/>
    <property type="match status" value="1"/>
</dbReference>
<comment type="caution">
    <text evidence="3">The sequence shown here is derived from an EMBL/GenBank/DDBJ whole genome shotgun (WGS) entry which is preliminary data.</text>
</comment>
<sequence>FSIMDSEAKDPSKAMDCKSMAEPMGTGNGGAVKKRVPKKIRQIPDYYLLPRRSMTSAFLFYGSWIAAGIEAGMLIEIWLNKKAKVEFSTSRMCPSNSSLVDICNIT</sequence>
<organism evidence="3 4">
    <name type="scientific">Striga asiatica</name>
    <name type="common">Asiatic witchweed</name>
    <name type="synonym">Buchnera asiatica</name>
    <dbReference type="NCBI Taxonomy" id="4170"/>
    <lineage>
        <taxon>Eukaryota</taxon>
        <taxon>Viridiplantae</taxon>
        <taxon>Streptophyta</taxon>
        <taxon>Embryophyta</taxon>
        <taxon>Tracheophyta</taxon>
        <taxon>Spermatophyta</taxon>
        <taxon>Magnoliopsida</taxon>
        <taxon>eudicotyledons</taxon>
        <taxon>Gunneridae</taxon>
        <taxon>Pentapetalae</taxon>
        <taxon>asterids</taxon>
        <taxon>lamiids</taxon>
        <taxon>Lamiales</taxon>
        <taxon>Orobanchaceae</taxon>
        <taxon>Buchnereae</taxon>
        <taxon>Striga</taxon>
    </lineage>
</organism>
<feature type="transmembrane region" description="Helical" evidence="2">
    <location>
        <begin position="58"/>
        <end position="79"/>
    </location>
</feature>
<reference evidence="4" key="1">
    <citation type="journal article" date="2019" name="Curr. Biol.">
        <title>Genome Sequence of Striga asiatica Provides Insight into the Evolution of Plant Parasitism.</title>
        <authorList>
            <person name="Yoshida S."/>
            <person name="Kim S."/>
            <person name="Wafula E.K."/>
            <person name="Tanskanen J."/>
            <person name="Kim Y.M."/>
            <person name="Honaas L."/>
            <person name="Yang Z."/>
            <person name="Spallek T."/>
            <person name="Conn C.E."/>
            <person name="Ichihashi Y."/>
            <person name="Cheong K."/>
            <person name="Cui S."/>
            <person name="Der J.P."/>
            <person name="Gundlach H."/>
            <person name="Jiao Y."/>
            <person name="Hori C."/>
            <person name="Ishida J.K."/>
            <person name="Kasahara H."/>
            <person name="Kiba T."/>
            <person name="Kim M.S."/>
            <person name="Koo N."/>
            <person name="Laohavisit A."/>
            <person name="Lee Y.H."/>
            <person name="Lumba S."/>
            <person name="McCourt P."/>
            <person name="Mortimer J.C."/>
            <person name="Mutuku J.M."/>
            <person name="Nomura T."/>
            <person name="Sasaki-Sekimoto Y."/>
            <person name="Seto Y."/>
            <person name="Wang Y."/>
            <person name="Wakatake T."/>
            <person name="Sakakibara H."/>
            <person name="Demura T."/>
            <person name="Yamaguchi S."/>
            <person name="Yoneyama K."/>
            <person name="Manabe R.I."/>
            <person name="Nelson D.C."/>
            <person name="Schulman A.H."/>
            <person name="Timko M.P."/>
            <person name="dePamphilis C.W."/>
            <person name="Choi D."/>
            <person name="Shirasu K."/>
        </authorList>
    </citation>
    <scope>NUCLEOTIDE SEQUENCE [LARGE SCALE GENOMIC DNA]</scope>
    <source>
        <strain evidence="4">cv. UVA1</strain>
    </source>
</reference>
<protein>
    <submittedName>
        <fullName evidence="3">Protein TsgA</fullName>
    </submittedName>
</protein>
<evidence type="ECO:0000256" key="2">
    <source>
        <dbReference type="SAM" id="Phobius"/>
    </source>
</evidence>
<keyword evidence="2" id="KW-1133">Transmembrane helix</keyword>
<keyword evidence="4" id="KW-1185">Reference proteome</keyword>
<proteinExistence type="predicted"/>
<keyword evidence="2" id="KW-0472">Membrane</keyword>
<keyword evidence="2" id="KW-0812">Transmembrane</keyword>
<feature type="non-terminal residue" evidence="3">
    <location>
        <position position="1"/>
    </location>
</feature>
<evidence type="ECO:0000313" key="4">
    <source>
        <dbReference type="Proteomes" id="UP000325081"/>
    </source>
</evidence>
<dbReference type="OrthoDB" id="1900731at2759"/>